<sequence>MDKEMERQMLKMSKQLKNIQALIESTHHSDETASYIGEYYIDNVIQTASEIMGD</sequence>
<comment type="caution">
    <text evidence="1">The sequence shown here is derived from an EMBL/GenBank/DDBJ whole genome shotgun (WGS) entry which is preliminary data.</text>
</comment>
<dbReference type="EMBL" id="LTAY01000020">
    <property type="protein sequence ID" value="OPX49960.1"/>
    <property type="molecule type" value="Genomic_DNA"/>
</dbReference>
<organism evidence="1 2">
    <name type="scientific">Clostridium thermobutyricum DSM 4928</name>
    <dbReference type="NCBI Taxonomy" id="1121339"/>
    <lineage>
        <taxon>Bacteria</taxon>
        <taxon>Bacillati</taxon>
        <taxon>Bacillota</taxon>
        <taxon>Clostridia</taxon>
        <taxon>Eubacteriales</taxon>
        <taxon>Clostridiaceae</taxon>
        <taxon>Clostridium</taxon>
    </lineage>
</organism>
<dbReference type="RefSeq" id="WP_158082644.1">
    <property type="nucleotide sequence ID" value="NZ_LTAY01000020.1"/>
</dbReference>
<accession>A0A1V4SYE5</accession>
<evidence type="ECO:0000313" key="2">
    <source>
        <dbReference type="Proteomes" id="UP000191448"/>
    </source>
</evidence>
<reference evidence="1 2" key="1">
    <citation type="submission" date="2016-02" db="EMBL/GenBank/DDBJ databases">
        <title>Genome sequence of Clostridium thermobutyricum DSM 4928.</title>
        <authorList>
            <person name="Poehlein A."/>
            <person name="Daniel R."/>
        </authorList>
    </citation>
    <scope>NUCLEOTIDE SEQUENCE [LARGE SCALE GENOMIC DNA]</scope>
    <source>
        <strain evidence="1 2">DSM 4928</strain>
    </source>
</reference>
<dbReference type="Proteomes" id="UP000191448">
    <property type="component" value="Unassembled WGS sequence"/>
</dbReference>
<proteinExistence type="predicted"/>
<protein>
    <submittedName>
        <fullName evidence="1">Uncharacterized protein</fullName>
    </submittedName>
</protein>
<dbReference type="AlphaFoldDB" id="A0A1V4SYE5"/>
<gene>
    <name evidence="1" type="ORF">CLTHE_04410</name>
</gene>
<name>A0A1V4SYE5_9CLOT</name>
<evidence type="ECO:0000313" key="1">
    <source>
        <dbReference type="EMBL" id="OPX49960.1"/>
    </source>
</evidence>